<proteinExistence type="predicted"/>
<feature type="non-terminal residue" evidence="1">
    <location>
        <position position="60"/>
    </location>
</feature>
<evidence type="ECO:0000313" key="2">
    <source>
        <dbReference type="Proteomes" id="UP001187192"/>
    </source>
</evidence>
<dbReference type="AlphaFoldDB" id="A0AA88EF87"/>
<gene>
    <name evidence="1" type="ORF">TIFTF001_052205</name>
</gene>
<evidence type="ECO:0000313" key="1">
    <source>
        <dbReference type="EMBL" id="GMN73605.1"/>
    </source>
</evidence>
<protein>
    <submittedName>
        <fullName evidence="1">Uncharacterized protein</fullName>
    </submittedName>
</protein>
<comment type="caution">
    <text evidence="1">The sequence shown here is derived from an EMBL/GenBank/DDBJ whole genome shotgun (WGS) entry which is preliminary data.</text>
</comment>
<organism evidence="1 2">
    <name type="scientific">Ficus carica</name>
    <name type="common">Common fig</name>
    <dbReference type="NCBI Taxonomy" id="3494"/>
    <lineage>
        <taxon>Eukaryota</taxon>
        <taxon>Viridiplantae</taxon>
        <taxon>Streptophyta</taxon>
        <taxon>Embryophyta</taxon>
        <taxon>Tracheophyta</taxon>
        <taxon>Spermatophyta</taxon>
        <taxon>Magnoliopsida</taxon>
        <taxon>eudicotyledons</taxon>
        <taxon>Gunneridae</taxon>
        <taxon>Pentapetalae</taxon>
        <taxon>rosids</taxon>
        <taxon>fabids</taxon>
        <taxon>Rosales</taxon>
        <taxon>Moraceae</taxon>
        <taxon>Ficeae</taxon>
        <taxon>Ficus</taxon>
    </lineage>
</organism>
<name>A0AA88EF87_FICCA</name>
<sequence length="60" mass="6375">MSRPLQSSPSLSILIFCIQILALAVIGVGSSAASTVYGNDTDRLALLAIKARITEDPLRF</sequence>
<accession>A0AA88EF87</accession>
<reference evidence="1" key="1">
    <citation type="submission" date="2023-07" db="EMBL/GenBank/DDBJ databases">
        <title>draft genome sequence of fig (Ficus carica).</title>
        <authorList>
            <person name="Takahashi T."/>
            <person name="Nishimura K."/>
        </authorList>
    </citation>
    <scope>NUCLEOTIDE SEQUENCE</scope>
</reference>
<dbReference type="Proteomes" id="UP001187192">
    <property type="component" value="Unassembled WGS sequence"/>
</dbReference>
<dbReference type="EMBL" id="BTGU01010676">
    <property type="protein sequence ID" value="GMN73605.1"/>
    <property type="molecule type" value="Genomic_DNA"/>
</dbReference>
<keyword evidence="2" id="KW-1185">Reference proteome</keyword>